<feature type="chain" id="PRO_5044748364" evidence="1">
    <location>
        <begin position="23"/>
        <end position="161"/>
    </location>
</feature>
<name>A0ABD2ZKR5_9GENT</name>
<gene>
    <name evidence="2" type="ORF">ACH5RR_020887</name>
</gene>
<comment type="caution">
    <text evidence="2">The sequence shown here is derived from an EMBL/GenBank/DDBJ whole genome shotgun (WGS) entry which is preliminary data.</text>
</comment>
<proteinExistence type="predicted"/>
<protein>
    <submittedName>
        <fullName evidence="2">Uncharacterized protein</fullName>
    </submittedName>
</protein>
<evidence type="ECO:0000256" key="1">
    <source>
        <dbReference type="SAM" id="SignalP"/>
    </source>
</evidence>
<evidence type="ECO:0000313" key="2">
    <source>
        <dbReference type="EMBL" id="KAL3518298.1"/>
    </source>
</evidence>
<feature type="signal peptide" evidence="1">
    <location>
        <begin position="1"/>
        <end position="22"/>
    </location>
</feature>
<dbReference type="AlphaFoldDB" id="A0ABD2ZKR5"/>
<organism evidence="2 3">
    <name type="scientific">Cinchona calisaya</name>
    <dbReference type="NCBI Taxonomy" id="153742"/>
    <lineage>
        <taxon>Eukaryota</taxon>
        <taxon>Viridiplantae</taxon>
        <taxon>Streptophyta</taxon>
        <taxon>Embryophyta</taxon>
        <taxon>Tracheophyta</taxon>
        <taxon>Spermatophyta</taxon>
        <taxon>Magnoliopsida</taxon>
        <taxon>eudicotyledons</taxon>
        <taxon>Gunneridae</taxon>
        <taxon>Pentapetalae</taxon>
        <taxon>asterids</taxon>
        <taxon>lamiids</taxon>
        <taxon>Gentianales</taxon>
        <taxon>Rubiaceae</taxon>
        <taxon>Cinchonoideae</taxon>
        <taxon>Cinchoneae</taxon>
        <taxon>Cinchona</taxon>
    </lineage>
</organism>
<sequence length="161" mass="18134">METCLQGLRATLVVATITVSLGFKCHRRQDATSQGGGIWLFWKDNTIDVDIVYTTPQVVHVTVQVTPSLFGMIWLGPLPFWSMVIGPLPVQWENLTIADLINFEGNWDLSPLRYFLPQEILQTIKALPLSIITPIEDQPYWPNSNGHCLSISAYRSLIPII</sequence>
<keyword evidence="3" id="KW-1185">Reference proteome</keyword>
<reference evidence="2 3" key="1">
    <citation type="submission" date="2024-11" db="EMBL/GenBank/DDBJ databases">
        <title>A near-complete genome assembly of Cinchona calisaya.</title>
        <authorList>
            <person name="Lian D.C."/>
            <person name="Zhao X.W."/>
            <person name="Wei L."/>
        </authorList>
    </citation>
    <scope>NUCLEOTIDE SEQUENCE [LARGE SCALE GENOMIC DNA]</scope>
    <source>
        <tissue evidence="2">Nenye</tissue>
    </source>
</reference>
<dbReference type="Proteomes" id="UP001630127">
    <property type="component" value="Unassembled WGS sequence"/>
</dbReference>
<keyword evidence="1" id="KW-0732">Signal</keyword>
<accession>A0ABD2ZKR5</accession>
<evidence type="ECO:0000313" key="3">
    <source>
        <dbReference type="Proteomes" id="UP001630127"/>
    </source>
</evidence>
<dbReference type="EMBL" id="JBJUIK010000009">
    <property type="protein sequence ID" value="KAL3518298.1"/>
    <property type="molecule type" value="Genomic_DNA"/>
</dbReference>